<dbReference type="SUPFAM" id="SSF53448">
    <property type="entry name" value="Nucleotide-diphospho-sugar transferases"/>
    <property type="match status" value="1"/>
</dbReference>
<keyword evidence="4" id="KW-1133">Transmembrane helix</keyword>
<dbReference type="EMBL" id="BMQC01000009">
    <property type="protein sequence ID" value="GGK34521.1"/>
    <property type="molecule type" value="Genomic_DNA"/>
</dbReference>
<comment type="similarity">
    <text evidence="1">Belongs to the glycosyltransferase 2 family.</text>
</comment>
<dbReference type="CDD" id="cd06423">
    <property type="entry name" value="CESA_like"/>
    <property type="match status" value="1"/>
</dbReference>
<reference evidence="5" key="1">
    <citation type="journal article" date="2014" name="Int. J. Syst. Evol. Microbiol.">
        <title>Complete genome sequence of Corynebacterium casei LMG S-19264T (=DSM 44701T), isolated from a smear-ripened cheese.</title>
        <authorList>
            <consortium name="US DOE Joint Genome Institute (JGI-PGF)"/>
            <person name="Walter F."/>
            <person name="Albersmeier A."/>
            <person name="Kalinowski J."/>
            <person name="Ruckert C."/>
        </authorList>
    </citation>
    <scope>NUCLEOTIDE SEQUENCE</scope>
    <source>
        <strain evidence="5">JCM 3091</strain>
    </source>
</reference>
<feature type="transmembrane region" description="Helical" evidence="4">
    <location>
        <begin position="275"/>
        <end position="296"/>
    </location>
</feature>
<dbReference type="AlphaFoldDB" id="A0A8J3BVD2"/>
<evidence type="ECO:0000313" key="6">
    <source>
        <dbReference type="Proteomes" id="UP000662200"/>
    </source>
</evidence>
<accession>A0A8J3BVD2</accession>
<evidence type="ECO:0000256" key="3">
    <source>
        <dbReference type="ARBA" id="ARBA00022679"/>
    </source>
</evidence>
<keyword evidence="2" id="KW-0328">Glycosyltransferase</keyword>
<keyword evidence="4" id="KW-0472">Membrane</keyword>
<dbReference type="Proteomes" id="UP000662200">
    <property type="component" value="Unassembled WGS sequence"/>
</dbReference>
<gene>
    <name evidence="5" type="ORF">GCM10010124_28940</name>
</gene>
<dbReference type="PANTHER" id="PTHR43630:SF1">
    <property type="entry name" value="POLY-BETA-1,6-N-ACETYL-D-GLUCOSAMINE SYNTHASE"/>
    <property type="match status" value="1"/>
</dbReference>
<keyword evidence="6" id="KW-1185">Reference proteome</keyword>
<proteinExistence type="inferred from homology"/>
<keyword evidence="3" id="KW-0808">Transferase</keyword>
<feature type="transmembrane region" description="Helical" evidence="4">
    <location>
        <begin position="302"/>
        <end position="321"/>
    </location>
</feature>
<reference evidence="5" key="2">
    <citation type="submission" date="2020-09" db="EMBL/GenBank/DDBJ databases">
        <authorList>
            <person name="Sun Q."/>
            <person name="Ohkuma M."/>
        </authorList>
    </citation>
    <scope>NUCLEOTIDE SEQUENCE</scope>
    <source>
        <strain evidence="5">JCM 3091</strain>
    </source>
</reference>
<keyword evidence="4" id="KW-0812">Transmembrane</keyword>
<evidence type="ECO:0000256" key="1">
    <source>
        <dbReference type="ARBA" id="ARBA00006739"/>
    </source>
</evidence>
<dbReference type="Gene3D" id="3.90.550.10">
    <property type="entry name" value="Spore Coat Polysaccharide Biosynthesis Protein SpsA, Chain A"/>
    <property type="match status" value="1"/>
</dbReference>
<evidence type="ECO:0000256" key="2">
    <source>
        <dbReference type="ARBA" id="ARBA00022676"/>
    </source>
</evidence>
<evidence type="ECO:0000313" key="5">
    <source>
        <dbReference type="EMBL" id="GGK34521.1"/>
    </source>
</evidence>
<dbReference type="PANTHER" id="PTHR43630">
    <property type="entry name" value="POLY-BETA-1,6-N-ACETYL-D-GLUCOSAMINE SYNTHASE"/>
    <property type="match status" value="1"/>
</dbReference>
<organism evidence="5 6">
    <name type="scientific">Pilimelia terevasa</name>
    <dbReference type="NCBI Taxonomy" id="53372"/>
    <lineage>
        <taxon>Bacteria</taxon>
        <taxon>Bacillati</taxon>
        <taxon>Actinomycetota</taxon>
        <taxon>Actinomycetes</taxon>
        <taxon>Micromonosporales</taxon>
        <taxon>Micromonosporaceae</taxon>
        <taxon>Pilimelia</taxon>
    </lineage>
</organism>
<evidence type="ECO:0000256" key="4">
    <source>
        <dbReference type="SAM" id="Phobius"/>
    </source>
</evidence>
<protein>
    <submittedName>
        <fullName evidence="5">Uncharacterized protein</fullName>
    </submittedName>
</protein>
<dbReference type="RefSeq" id="WP_189114840.1">
    <property type="nucleotide sequence ID" value="NZ_BMQC01000009.1"/>
</dbReference>
<dbReference type="InterPro" id="IPR029044">
    <property type="entry name" value="Nucleotide-diphossugar_trans"/>
</dbReference>
<dbReference type="GO" id="GO:0016757">
    <property type="term" value="F:glycosyltransferase activity"/>
    <property type="evidence" value="ECO:0007669"/>
    <property type="project" value="UniProtKB-KW"/>
</dbReference>
<dbReference type="Pfam" id="PF13641">
    <property type="entry name" value="Glyco_tranf_2_3"/>
    <property type="match status" value="1"/>
</dbReference>
<comment type="caution">
    <text evidence="5">The sequence shown here is derived from an EMBL/GenBank/DDBJ whole genome shotgun (WGS) entry which is preliminary data.</text>
</comment>
<sequence>MNGDPVADSPPHAARPRRRRRIYALIPVHRRATLLATITSLRAQTRPPDAVVAVVNNCTDDTADIARAAGARVLDLPVNPHLKAGAINHGLDRIADDLADDDAIFVMDADTTLAPGFFAAAEDRLADPAVGGVGGSFYAATEDNLLRIVQGNEYARYVRQICRRPLARANVLTGAGAMFRVGVLRHVRRARAAGDLPGVGYYQTGVLTEDNELSLAVQRLGYLIVSPKACALYTEAPATVRELWHQRVRWRRGALENLREHGVNRTTLPYLTKTFWTAFVTLLSFAYVALVAAILATDADALTWQPFWIAVFVVYLADRVWTCRGRGVRPALVAFLAPIEILYDLFQQLVFLAACYQFARRSDQRWAPATA</sequence>
<name>A0A8J3BVD2_9ACTN</name>